<dbReference type="AlphaFoldDB" id="A0A8T0NMP8"/>
<feature type="compositionally biased region" description="Low complexity" evidence="1">
    <location>
        <begin position="68"/>
        <end position="79"/>
    </location>
</feature>
<reference evidence="2" key="1">
    <citation type="submission" date="2020-05" db="EMBL/GenBank/DDBJ databases">
        <title>WGS assembly of Panicum virgatum.</title>
        <authorList>
            <person name="Lovell J.T."/>
            <person name="Jenkins J."/>
            <person name="Shu S."/>
            <person name="Juenger T.E."/>
            <person name="Schmutz J."/>
        </authorList>
    </citation>
    <scope>NUCLEOTIDE SEQUENCE</scope>
    <source>
        <strain evidence="2">AP13</strain>
    </source>
</reference>
<evidence type="ECO:0000313" key="3">
    <source>
        <dbReference type="Proteomes" id="UP000823388"/>
    </source>
</evidence>
<feature type="compositionally biased region" description="Low complexity" evidence="1">
    <location>
        <begin position="1"/>
        <end position="11"/>
    </location>
</feature>
<organism evidence="2 3">
    <name type="scientific">Panicum virgatum</name>
    <name type="common">Blackwell switchgrass</name>
    <dbReference type="NCBI Taxonomy" id="38727"/>
    <lineage>
        <taxon>Eukaryota</taxon>
        <taxon>Viridiplantae</taxon>
        <taxon>Streptophyta</taxon>
        <taxon>Embryophyta</taxon>
        <taxon>Tracheophyta</taxon>
        <taxon>Spermatophyta</taxon>
        <taxon>Magnoliopsida</taxon>
        <taxon>Liliopsida</taxon>
        <taxon>Poales</taxon>
        <taxon>Poaceae</taxon>
        <taxon>PACMAD clade</taxon>
        <taxon>Panicoideae</taxon>
        <taxon>Panicodae</taxon>
        <taxon>Paniceae</taxon>
        <taxon>Panicinae</taxon>
        <taxon>Panicum</taxon>
        <taxon>Panicum sect. Hiantes</taxon>
    </lineage>
</organism>
<comment type="caution">
    <text evidence="2">The sequence shown here is derived from an EMBL/GenBank/DDBJ whole genome shotgun (WGS) entry which is preliminary data.</text>
</comment>
<feature type="region of interest" description="Disordered" evidence="1">
    <location>
        <begin position="141"/>
        <end position="166"/>
    </location>
</feature>
<dbReference type="Proteomes" id="UP000823388">
    <property type="component" value="Chromosome 9K"/>
</dbReference>
<name>A0A8T0NMP8_PANVG</name>
<feature type="compositionally biased region" description="Basic residues" evidence="1">
    <location>
        <begin position="25"/>
        <end position="41"/>
    </location>
</feature>
<gene>
    <name evidence="2" type="ORF">PVAP13_9KG184585</name>
</gene>
<feature type="compositionally biased region" description="Basic residues" evidence="1">
    <location>
        <begin position="141"/>
        <end position="151"/>
    </location>
</feature>
<dbReference type="EMBL" id="CM029053">
    <property type="protein sequence ID" value="KAG2548426.1"/>
    <property type="molecule type" value="Genomic_DNA"/>
</dbReference>
<sequence length="195" mass="20453">MALYPSSSPSSAPWRAPGGGEAGRARRRRRGGAARLRRRRGGVAGRCGGEARRRSRAGAGEARRSAPAEEAASSSALEAPTPGVGDVSGRHRGPPQAHVAPPRRQATATPQSRALRRHHVPVAIRARALPVARRRLTWRGRSGRPCARRGPARLGGGPGRGLSPPVGRAGLDPVWAGPGRVGSVRPAWLDHARSL</sequence>
<evidence type="ECO:0000313" key="2">
    <source>
        <dbReference type="EMBL" id="KAG2548426.1"/>
    </source>
</evidence>
<feature type="region of interest" description="Disordered" evidence="1">
    <location>
        <begin position="1"/>
        <end position="118"/>
    </location>
</feature>
<evidence type="ECO:0000256" key="1">
    <source>
        <dbReference type="SAM" id="MobiDB-lite"/>
    </source>
</evidence>
<proteinExistence type="predicted"/>
<accession>A0A8T0NMP8</accession>
<protein>
    <submittedName>
        <fullName evidence="2">Uncharacterized protein</fullName>
    </submittedName>
</protein>
<keyword evidence="3" id="KW-1185">Reference proteome</keyword>